<gene>
    <name evidence="4" type="ORF">DEH80_15795</name>
</gene>
<dbReference type="EMBL" id="QEQK01000018">
    <property type="protein sequence ID" value="PWN54800.1"/>
    <property type="molecule type" value="Genomic_DNA"/>
</dbReference>
<evidence type="ECO:0000256" key="1">
    <source>
        <dbReference type="ARBA" id="ARBA00010515"/>
    </source>
</evidence>
<keyword evidence="5" id="KW-1185">Reference proteome</keyword>
<dbReference type="Pfam" id="PF07859">
    <property type="entry name" value="Abhydrolase_3"/>
    <property type="match status" value="1"/>
</dbReference>
<protein>
    <submittedName>
        <fullName evidence="4">Alpha/beta hydrolase</fullName>
    </submittedName>
</protein>
<dbReference type="OrthoDB" id="9806180at2"/>
<dbReference type="Proteomes" id="UP000251800">
    <property type="component" value="Unassembled WGS sequence"/>
</dbReference>
<dbReference type="Gene3D" id="3.40.50.1820">
    <property type="entry name" value="alpha/beta hydrolase"/>
    <property type="match status" value="1"/>
</dbReference>
<organism evidence="4 5">
    <name type="scientific">Abyssibacter profundi</name>
    <dbReference type="NCBI Taxonomy" id="2182787"/>
    <lineage>
        <taxon>Bacteria</taxon>
        <taxon>Pseudomonadati</taxon>
        <taxon>Pseudomonadota</taxon>
        <taxon>Gammaproteobacteria</taxon>
        <taxon>Chromatiales</taxon>
        <taxon>Oceanococcaceae</taxon>
        <taxon>Abyssibacter</taxon>
    </lineage>
</organism>
<dbReference type="InterPro" id="IPR013094">
    <property type="entry name" value="AB_hydrolase_3"/>
</dbReference>
<dbReference type="SUPFAM" id="SSF53474">
    <property type="entry name" value="alpha/beta-Hydrolases"/>
    <property type="match status" value="1"/>
</dbReference>
<reference evidence="4 5" key="1">
    <citation type="submission" date="2018-05" db="EMBL/GenBank/DDBJ databases">
        <title>Abyssibacter profundi OUC007T gen. nov., sp. nov, a marine bacterium isolated from seawater of the Mariana Trench.</title>
        <authorList>
            <person name="Zhou S."/>
        </authorList>
    </citation>
    <scope>NUCLEOTIDE SEQUENCE [LARGE SCALE GENOMIC DNA]</scope>
    <source>
        <strain evidence="4 5">OUC007</strain>
    </source>
</reference>
<name>A0A383XQ96_9GAMM</name>
<proteinExistence type="inferred from homology"/>
<evidence type="ECO:0000313" key="4">
    <source>
        <dbReference type="EMBL" id="PWN54800.1"/>
    </source>
</evidence>
<feature type="domain" description="Alpha/beta hydrolase fold-3" evidence="3">
    <location>
        <begin position="90"/>
        <end position="291"/>
    </location>
</feature>
<evidence type="ECO:0000256" key="2">
    <source>
        <dbReference type="ARBA" id="ARBA00022801"/>
    </source>
</evidence>
<dbReference type="InterPro" id="IPR029058">
    <property type="entry name" value="AB_hydrolase_fold"/>
</dbReference>
<dbReference type="GO" id="GO:0004806">
    <property type="term" value="F:triacylglycerol lipase activity"/>
    <property type="evidence" value="ECO:0007669"/>
    <property type="project" value="TreeGrafter"/>
</dbReference>
<comment type="caution">
    <text evidence="4">The sequence shown here is derived from an EMBL/GenBank/DDBJ whole genome shotgun (WGS) entry which is preliminary data.</text>
</comment>
<dbReference type="InterPro" id="IPR050300">
    <property type="entry name" value="GDXG_lipolytic_enzyme"/>
</dbReference>
<sequence>MACMSAQDNAISHLAPTSAGLRRRVVKGLLRTTMKPFLAAHPPVSLQRAWTKAFTQSIRKPRAVQHHSRQFGAVPVHILQPANGVPGEVVLFLHGGAYVLGGDGAYVGYAGQMAKALGRTIWLPEYRLAPEHAYPAAVEDALTAFDAIVDNGIAPERIILMGDSAGGGLSLATALALRDRGGPQAGALVLMSPWTDLTMSGESVQRLARRDPFIPPTWGGHARIGYAGARPFDDPGLSPLFAELNGLPRTLVQVGSEEILLSDSIRLVEAAAQADVEIHCEVYDGLWHDFQMQVGLLPDATRAVARIRRFMNGDDSH</sequence>
<keyword evidence="2 4" id="KW-0378">Hydrolase</keyword>
<dbReference type="AlphaFoldDB" id="A0A383XQ96"/>
<dbReference type="PANTHER" id="PTHR48081:SF30">
    <property type="entry name" value="ACETYL-HYDROLASE LIPR-RELATED"/>
    <property type="match status" value="1"/>
</dbReference>
<accession>A0A383XQ96</accession>
<evidence type="ECO:0000313" key="5">
    <source>
        <dbReference type="Proteomes" id="UP000251800"/>
    </source>
</evidence>
<evidence type="ECO:0000259" key="3">
    <source>
        <dbReference type="Pfam" id="PF07859"/>
    </source>
</evidence>
<comment type="similarity">
    <text evidence="1">Belongs to the 'GDXG' lipolytic enzyme family.</text>
</comment>
<dbReference type="PANTHER" id="PTHR48081">
    <property type="entry name" value="AB HYDROLASE SUPERFAMILY PROTEIN C4A8.06C"/>
    <property type="match status" value="1"/>
</dbReference>